<accession>A0AAJ0GBN7</accession>
<gene>
    <name evidence="2" type="ORF">LTR09_009635</name>
</gene>
<evidence type="ECO:0000313" key="2">
    <source>
        <dbReference type="EMBL" id="KAK3048981.1"/>
    </source>
</evidence>
<protein>
    <recommendedName>
        <fullName evidence="4">C2H2-type domain-containing protein</fullName>
    </recommendedName>
</protein>
<name>A0AAJ0GBN7_9PEZI</name>
<dbReference type="EMBL" id="JAWDJX010000043">
    <property type="protein sequence ID" value="KAK3048981.1"/>
    <property type="molecule type" value="Genomic_DNA"/>
</dbReference>
<comment type="caution">
    <text evidence="2">The sequence shown here is derived from an EMBL/GenBank/DDBJ whole genome shotgun (WGS) entry which is preliminary data.</text>
</comment>
<feature type="compositionally biased region" description="Basic and acidic residues" evidence="1">
    <location>
        <begin position="110"/>
        <end position="129"/>
    </location>
</feature>
<feature type="region of interest" description="Disordered" evidence="1">
    <location>
        <begin position="34"/>
        <end position="142"/>
    </location>
</feature>
<organism evidence="2 3">
    <name type="scientific">Extremus antarcticus</name>
    <dbReference type="NCBI Taxonomy" id="702011"/>
    <lineage>
        <taxon>Eukaryota</taxon>
        <taxon>Fungi</taxon>
        <taxon>Dikarya</taxon>
        <taxon>Ascomycota</taxon>
        <taxon>Pezizomycotina</taxon>
        <taxon>Dothideomycetes</taxon>
        <taxon>Dothideomycetidae</taxon>
        <taxon>Mycosphaerellales</taxon>
        <taxon>Extremaceae</taxon>
        <taxon>Extremus</taxon>
    </lineage>
</organism>
<dbReference type="Proteomes" id="UP001271007">
    <property type="component" value="Unassembled WGS sequence"/>
</dbReference>
<dbReference type="AlphaFoldDB" id="A0AAJ0GBN7"/>
<feature type="compositionally biased region" description="Polar residues" evidence="1">
    <location>
        <begin position="96"/>
        <end position="109"/>
    </location>
</feature>
<evidence type="ECO:0008006" key="4">
    <source>
        <dbReference type="Google" id="ProtNLM"/>
    </source>
</evidence>
<evidence type="ECO:0000256" key="1">
    <source>
        <dbReference type="SAM" id="MobiDB-lite"/>
    </source>
</evidence>
<sequence>MAYHAPAARFDCGSPLCHRKGCAGFTRRDKMLEHERERHGLRSERSETEGVEIQSSSTGGGGLLYHLNDGYVPRADDQSEETSNLALTEALDSIAEPTSNDTFRLTMSRTLREEREASTPGADRSREVADQAGSGSREVGRE</sequence>
<feature type="compositionally biased region" description="Basic and acidic residues" evidence="1">
    <location>
        <begin position="34"/>
        <end position="48"/>
    </location>
</feature>
<proteinExistence type="predicted"/>
<keyword evidence="3" id="KW-1185">Reference proteome</keyword>
<reference evidence="2" key="1">
    <citation type="submission" date="2023-04" db="EMBL/GenBank/DDBJ databases">
        <title>Black Yeasts Isolated from many extreme environments.</title>
        <authorList>
            <person name="Coleine C."/>
            <person name="Stajich J.E."/>
            <person name="Selbmann L."/>
        </authorList>
    </citation>
    <scope>NUCLEOTIDE SEQUENCE</scope>
    <source>
        <strain evidence="2">CCFEE 5312</strain>
    </source>
</reference>
<evidence type="ECO:0000313" key="3">
    <source>
        <dbReference type="Proteomes" id="UP001271007"/>
    </source>
</evidence>